<feature type="compositionally biased region" description="Basic and acidic residues" evidence="1">
    <location>
        <begin position="8"/>
        <end position="27"/>
    </location>
</feature>
<dbReference type="GO" id="GO:0005737">
    <property type="term" value="C:cytoplasm"/>
    <property type="evidence" value="ECO:0007669"/>
    <property type="project" value="TreeGrafter"/>
</dbReference>
<dbReference type="RefSeq" id="XP_056469498.1">
    <property type="nucleotide sequence ID" value="XM_056624510.1"/>
</dbReference>
<proteinExistence type="predicted"/>
<evidence type="ECO:0000256" key="1">
    <source>
        <dbReference type="SAM" id="MobiDB-lite"/>
    </source>
</evidence>
<dbReference type="Proteomes" id="UP001149074">
    <property type="component" value="Unassembled WGS sequence"/>
</dbReference>
<feature type="compositionally biased region" description="Polar residues" evidence="1">
    <location>
        <begin position="71"/>
        <end position="80"/>
    </location>
</feature>
<reference evidence="3" key="1">
    <citation type="submission" date="2022-11" db="EMBL/GenBank/DDBJ databases">
        <authorList>
            <person name="Petersen C."/>
        </authorList>
    </citation>
    <scope>NUCLEOTIDE SEQUENCE</scope>
    <source>
        <strain evidence="3">IBT 30761</strain>
    </source>
</reference>
<dbReference type="PROSITE" id="PS50010">
    <property type="entry name" value="DH_2"/>
    <property type="match status" value="1"/>
</dbReference>
<reference evidence="3" key="2">
    <citation type="journal article" date="2023" name="IMA Fungus">
        <title>Comparative genomic study of the Penicillium genus elucidates a diverse pangenome and 15 lateral gene transfer events.</title>
        <authorList>
            <person name="Petersen C."/>
            <person name="Sorensen T."/>
            <person name="Nielsen M.R."/>
            <person name="Sondergaard T.E."/>
            <person name="Sorensen J.L."/>
            <person name="Fitzpatrick D.A."/>
            <person name="Frisvad J.C."/>
            <person name="Nielsen K.L."/>
        </authorList>
    </citation>
    <scope>NUCLEOTIDE SEQUENCE</scope>
    <source>
        <strain evidence="3">IBT 30761</strain>
    </source>
</reference>
<evidence type="ECO:0000313" key="4">
    <source>
        <dbReference type="Proteomes" id="UP001149074"/>
    </source>
</evidence>
<keyword evidence="4" id="KW-1185">Reference proteome</keyword>
<dbReference type="InterPro" id="IPR051092">
    <property type="entry name" value="FYVE_RhoGEF_PH"/>
</dbReference>
<feature type="region of interest" description="Disordered" evidence="1">
    <location>
        <begin position="695"/>
        <end position="788"/>
    </location>
</feature>
<dbReference type="InterPro" id="IPR000219">
    <property type="entry name" value="DH_dom"/>
</dbReference>
<dbReference type="SMART" id="SM00325">
    <property type="entry name" value="RhoGEF"/>
    <property type="match status" value="1"/>
</dbReference>
<dbReference type="PANTHER" id="PTHR12673">
    <property type="entry name" value="FACIOGENITAL DYSPLASIA PROTEIN"/>
    <property type="match status" value="1"/>
</dbReference>
<feature type="compositionally biased region" description="Basic residues" evidence="1">
    <location>
        <begin position="750"/>
        <end position="759"/>
    </location>
</feature>
<feature type="region of interest" description="Disordered" evidence="1">
    <location>
        <begin position="1"/>
        <end position="38"/>
    </location>
</feature>
<feature type="region of interest" description="Disordered" evidence="1">
    <location>
        <begin position="612"/>
        <end position="632"/>
    </location>
</feature>
<feature type="region of interest" description="Disordered" evidence="1">
    <location>
        <begin position="71"/>
        <end position="156"/>
    </location>
</feature>
<dbReference type="Pfam" id="PF00621">
    <property type="entry name" value="RhoGEF"/>
    <property type="match status" value="1"/>
</dbReference>
<dbReference type="GeneID" id="81363489"/>
<protein>
    <recommendedName>
        <fullName evidence="2">DH domain-containing protein</fullName>
    </recommendedName>
</protein>
<name>A0A9W9EJT0_9EURO</name>
<evidence type="ECO:0000313" key="3">
    <source>
        <dbReference type="EMBL" id="KAJ5082976.1"/>
    </source>
</evidence>
<feature type="compositionally biased region" description="Basic and acidic residues" evidence="1">
    <location>
        <begin position="85"/>
        <end position="97"/>
    </location>
</feature>
<dbReference type="OrthoDB" id="8059989at2759"/>
<dbReference type="PANTHER" id="PTHR12673:SF159">
    <property type="entry name" value="LD03170P"/>
    <property type="match status" value="1"/>
</dbReference>
<dbReference type="GO" id="GO:0005085">
    <property type="term" value="F:guanyl-nucleotide exchange factor activity"/>
    <property type="evidence" value="ECO:0007669"/>
    <property type="project" value="InterPro"/>
</dbReference>
<evidence type="ECO:0000259" key="2">
    <source>
        <dbReference type="PROSITE" id="PS50010"/>
    </source>
</evidence>
<sequence length="816" mass="91352">MDYDTGDENEKLLPEDQTEAKVGDRLEGLSSKPAPTHPFRKWMDSFRIRKRIPPTIPERFVEGWPDASQADIATQNTGPFPSSLHDQHWEKSSEHSSHLGTVKTTTLSTVSQSAARSRANTLSTTNQSATSDVRASGDSSRPTSSNYLDEAAEQRATNRRRALREIVSTEADYVLGLTALTGVLSIINTRPQIYLNIQRIREIHEQFLTQLQEISPLSSGPIPEGASDFLSRGFSKRLGTIDLPGIKGLQNRSIRTKRFKATLDQRLKSLTAEPLECLEVVREIDKLSISFSAYEEFCRNYELLTQDVAILRRSVPNWTEFDQGIEALSKSVASTQSRKYDDNRSMSMNDLMIKPIQRLCKYPLLLQDLLRHTPVSDCPTTHDGIRQTLETLRILVSRINSETGNPVNKDRIHKTILLQGKIAFSETHALQNVYKELGPMTLCGVLHVTYQTPDQIIGDFMVCVLFNCYLFLARGIEDFRRLETVACIYVDDLKMDSIQNGRGLSCYGCAFSWKILFQEQEENYEFVLSASSAVEERHWKTEILRCSASLSEMAKPGGAWDPRKYSFVNIVLVPLDRVQYAVASLARRSSMDSMTISRKYNVQQVVIKKTHYPHSHDESTNASGSEIERPKEPAIRGPLTVAARRIDRIRLEKLVANVYSRNVLPFPGMVLGRGELFRRGTIMRRLSFHGGFNRRASSVSTSHVGALATDEDNGEERELPTGPDGCDEFPLASETECVSPKTPTSITGRSKTHRFRGPPKKSTGSVTSPRSEKRSSGNSGEFSPTRKKWTTLSLFGALSPKGLVRARPTMGPGIGD</sequence>
<organism evidence="3 4">
    <name type="scientific">Penicillium argentinense</name>
    <dbReference type="NCBI Taxonomy" id="1131581"/>
    <lineage>
        <taxon>Eukaryota</taxon>
        <taxon>Fungi</taxon>
        <taxon>Dikarya</taxon>
        <taxon>Ascomycota</taxon>
        <taxon>Pezizomycotina</taxon>
        <taxon>Eurotiomycetes</taxon>
        <taxon>Eurotiomycetidae</taxon>
        <taxon>Eurotiales</taxon>
        <taxon>Aspergillaceae</taxon>
        <taxon>Penicillium</taxon>
    </lineage>
</organism>
<comment type="caution">
    <text evidence="3">The sequence shown here is derived from an EMBL/GenBank/DDBJ whole genome shotgun (WGS) entry which is preliminary data.</text>
</comment>
<feature type="compositionally biased region" description="Polar residues" evidence="1">
    <location>
        <begin position="98"/>
        <end position="147"/>
    </location>
</feature>
<dbReference type="SUPFAM" id="SSF48065">
    <property type="entry name" value="DBL homology domain (DH-domain)"/>
    <property type="match status" value="1"/>
</dbReference>
<accession>A0A9W9EJT0</accession>
<feature type="domain" description="DH" evidence="2">
    <location>
        <begin position="158"/>
        <end position="402"/>
    </location>
</feature>
<gene>
    <name evidence="3" type="ORF">N7532_012019</name>
</gene>
<dbReference type="InterPro" id="IPR035899">
    <property type="entry name" value="DBL_dom_sf"/>
</dbReference>
<dbReference type="AlphaFoldDB" id="A0A9W9EJT0"/>
<dbReference type="EMBL" id="JAPQKI010000011">
    <property type="protein sequence ID" value="KAJ5082976.1"/>
    <property type="molecule type" value="Genomic_DNA"/>
</dbReference>
<dbReference type="Gene3D" id="1.20.900.10">
    <property type="entry name" value="Dbl homology (DH) domain"/>
    <property type="match status" value="1"/>
</dbReference>